<comment type="caution">
    <text evidence="6">The sequence shown here is derived from an EMBL/GenBank/DDBJ whole genome shotgun (WGS) entry which is preliminary data.</text>
</comment>
<dbReference type="InterPro" id="IPR000719">
    <property type="entry name" value="Prot_kinase_dom"/>
</dbReference>
<dbReference type="SMART" id="SM00220">
    <property type="entry name" value="S_TKc"/>
    <property type="match status" value="1"/>
</dbReference>
<evidence type="ECO:0000313" key="7">
    <source>
        <dbReference type="Proteomes" id="UP001642464"/>
    </source>
</evidence>
<comment type="similarity">
    <text evidence="4">Belongs to the protein kinase superfamily.</text>
</comment>
<dbReference type="EMBL" id="CAXAMM010039277">
    <property type="protein sequence ID" value="CAK9085335.1"/>
    <property type="molecule type" value="Genomic_DNA"/>
</dbReference>
<dbReference type="PROSITE" id="PS00108">
    <property type="entry name" value="PROTEIN_KINASE_ST"/>
    <property type="match status" value="1"/>
</dbReference>
<dbReference type="Gene3D" id="1.10.510.10">
    <property type="entry name" value="Transferase(Phosphotransferase) domain 1"/>
    <property type="match status" value="1"/>
</dbReference>
<proteinExistence type="inferred from homology"/>
<evidence type="ECO:0000259" key="5">
    <source>
        <dbReference type="PROSITE" id="PS50011"/>
    </source>
</evidence>
<keyword evidence="6" id="KW-0808">Transferase</keyword>
<dbReference type="PROSITE" id="PS00107">
    <property type="entry name" value="PROTEIN_KINASE_ATP"/>
    <property type="match status" value="1"/>
</dbReference>
<dbReference type="InterPro" id="IPR008271">
    <property type="entry name" value="Ser/Thr_kinase_AS"/>
</dbReference>
<keyword evidence="1 3" id="KW-0547">Nucleotide-binding</keyword>
<keyword evidence="4" id="KW-0723">Serine/threonine-protein kinase</keyword>
<feature type="domain" description="Protein kinase" evidence="5">
    <location>
        <begin position="44"/>
        <end position="246"/>
    </location>
</feature>
<organism evidence="6 7">
    <name type="scientific">Durusdinium trenchii</name>
    <dbReference type="NCBI Taxonomy" id="1381693"/>
    <lineage>
        <taxon>Eukaryota</taxon>
        <taxon>Sar</taxon>
        <taxon>Alveolata</taxon>
        <taxon>Dinophyceae</taxon>
        <taxon>Suessiales</taxon>
        <taxon>Symbiodiniaceae</taxon>
        <taxon>Durusdinium</taxon>
    </lineage>
</organism>
<dbReference type="InterPro" id="IPR017441">
    <property type="entry name" value="Protein_kinase_ATP_BS"/>
</dbReference>
<dbReference type="InterPro" id="IPR011009">
    <property type="entry name" value="Kinase-like_dom_sf"/>
</dbReference>
<dbReference type="PROSITE" id="PS50011">
    <property type="entry name" value="PROTEIN_KINASE_DOM"/>
    <property type="match status" value="1"/>
</dbReference>
<sequence>HASLLSWPGLSKHWSCSRKMGLTLSLCPAELAHHGLSFDSKFEIDEGNVLGTGKFSTVYMCFRRGQPNRRFALKAISTYTGDDASMNRILEEINIMKVIEYHPSIIRLVDMDQSTSNTIRLVLELCEGGELYDRIQQKRYYSESDTKLLVKNLLEAVCFIHSKGIMHRDLKPENILLVSKVSNTDIKVSDFGLAKLSKDWPRKLPRSTSICGSDFYLAPEVIKQEELPCESTRCPLSARSIFISQG</sequence>
<protein>
    <submittedName>
        <fullName evidence="6">Calcium-dependent protein kinase 20 (OsCDPK20) (OsCPK20)</fullName>
    </submittedName>
</protein>
<evidence type="ECO:0000256" key="4">
    <source>
        <dbReference type="RuleBase" id="RU000304"/>
    </source>
</evidence>
<evidence type="ECO:0000313" key="6">
    <source>
        <dbReference type="EMBL" id="CAK9085335.1"/>
    </source>
</evidence>
<feature type="non-terminal residue" evidence="6">
    <location>
        <position position="246"/>
    </location>
</feature>
<evidence type="ECO:0000256" key="1">
    <source>
        <dbReference type="ARBA" id="ARBA00022741"/>
    </source>
</evidence>
<keyword evidence="6" id="KW-0418">Kinase</keyword>
<reference evidence="6 7" key="1">
    <citation type="submission" date="2024-02" db="EMBL/GenBank/DDBJ databases">
        <authorList>
            <person name="Chen Y."/>
            <person name="Shah S."/>
            <person name="Dougan E. K."/>
            <person name="Thang M."/>
            <person name="Chan C."/>
        </authorList>
    </citation>
    <scope>NUCLEOTIDE SEQUENCE [LARGE SCALE GENOMIC DNA]</scope>
</reference>
<name>A0ABP0QAQ5_9DINO</name>
<gene>
    <name evidence="6" type="ORF">SCF082_LOCUS40430</name>
</gene>
<dbReference type="Gene3D" id="3.30.200.20">
    <property type="entry name" value="Phosphorylase Kinase, domain 1"/>
    <property type="match status" value="1"/>
</dbReference>
<keyword evidence="7" id="KW-1185">Reference proteome</keyword>
<accession>A0ABP0QAQ5</accession>
<evidence type="ECO:0000256" key="2">
    <source>
        <dbReference type="ARBA" id="ARBA00022840"/>
    </source>
</evidence>
<feature type="non-terminal residue" evidence="6">
    <location>
        <position position="1"/>
    </location>
</feature>
<dbReference type="Proteomes" id="UP001642464">
    <property type="component" value="Unassembled WGS sequence"/>
</dbReference>
<feature type="binding site" evidence="3">
    <location>
        <position position="74"/>
    </location>
    <ligand>
        <name>ATP</name>
        <dbReference type="ChEBI" id="CHEBI:30616"/>
    </ligand>
</feature>
<dbReference type="GO" id="GO:0016301">
    <property type="term" value="F:kinase activity"/>
    <property type="evidence" value="ECO:0007669"/>
    <property type="project" value="UniProtKB-KW"/>
</dbReference>
<keyword evidence="2 3" id="KW-0067">ATP-binding</keyword>
<dbReference type="SUPFAM" id="SSF56112">
    <property type="entry name" value="Protein kinase-like (PK-like)"/>
    <property type="match status" value="1"/>
</dbReference>
<dbReference type="PANTHER" id="PTHR24347">
    <property type="entry name" value="SERINE/THREONINE-PROTEIN KINASE"/>
    <property type="match status" value="1"/>
</dbReference>
<dbReference type="Pfam" id="PF00069">
    <property type="entry name" value="Pkinase"/>
    <property type="match status" value="1"/>
</dbReference>
<evidence type="ECO:0000256" key="3">
    <source>
        <dbReference type="PROSITE-ProRule" id="PRU10141"/>
    </source>
</evidence>